<dbReference type="InterPro" id="IPR052179">
    <property type="entry name" value="DD-CPase-like"/>
</dbReference>
<dbReference type="PANTHER" id="PTHR34385:SF1">
    <property type="entry name" value="PEPTIDOGLYCAN L-ALANYL-D-GLUTAMATE ENDOPEPTIDASE CWLK"/>
    <property type="match status" value="1"/>
</dbReference>
<evidence type="ECO:0000313" key="2">
    <source>
        <dbReference type="EMBL" id="MBW8184767.1"/>
    </source>
</evidence>
<gene>
    <name evidence="2" type="ORF">K0625_13915</name>
</gene>
<sequence length="230" mass="25791">MLISPDALYGLDSEHLVDYQGHRLESKTAQALASMTEAAKHQDIDIAVCSGHRHFNKQLQIWNAKAQGKRTLLDIDSQSVSIANKSQQEIVDLILLWSALPGTSRHHWGTDVDLYDANAITSSELRLVSCEYEDKGPCAPLHHWLVKHSHEFGFYFPFQAGLSGVSPEPWHLSYFPVANELLKGFDINRINAILNDVDIELKDAIIPKLPHIINEYVKRVAPTPSATNHI</sequence>
<evidence type="ECO:0000313" key="3">
    <source>
        <dbReference type="Proteomes" id="UP001195963"/>
    </source>
</evidence>
<name>A0ABS7E6Z1_9GAMM</name>
<dbReference type="SUPFAM" id="SSF55166">
    <property type="entry name" value="Hedgehog/DD-peptidase"/>
    <property type="match status" value="1"/>
</dbReference>
<reference evidence="2 3" key="1">
    <citation type="submission" date="2021-07" db="EMBL/GenBank/DDBJ databases">
        <title>Shewanella sp. nov, isolated from SCS.</title>
        <authorList>
            <person name="Cao W.R."/>
        </authorList>
    </citation>
    <scope>NUCLEOTIDE SEQUENCE [LARGE SCALE GENOMIC DNA]</scope>
    <source>
        <strain evidence="2 3">NR704-98</strain>
    </source>
</reference>
<dbReference type="EMBL" id="JAHZST010000009">
    <property type="protein sequence ID" value="MBW8184767.1"/>
    <property type="molecule type" value="Genomic_DNA"/>
</dbReference>
<comment type="caution">
    <text evidence="2">The sequence shown here is derived from an EMBL/GenBank/DDBJ whole genome shotgun (WGS) entry which is preliminary data.</text>
</comment>
<keyword evidence="3" id="KW-1185">Reference proteome</keyword>
<accession>A0ABS7E6Z1</accession>
<evidence type="ECO:0000259" key="1">
    <source>
        <dbReference type="Pfam" id="PF02557"/>
    </source>
</evidence>
<dbReference type="Pfam" id="PF02557">
    <property type="entry name" value="VanY"/>
    <property type="match status" value="1"/>
</dbReference>
<protein>
    <submittedName>
        <fullName evidence="2">M15 family metallopeptidase</fullName>
    </submittedName>
</protein>
<feature type="domain" description="D-alanyl-D-alanine carboxypeptidase-like core" evidence="1">
    <location>
        <begin position="22"/>
        <end position="176"/>
    </location>
</feature>
<proteinExistence type="predicted"/>
<dbReference type="PANTHER" id="PTHR34385">
    <property type="entry name" value="D-ALANYL-D-ALANINE CARBOXYPEPTIDASE"/>
    <property type="match status" value="1"/>
</dbReference>
<dbReference type="Proteomes" id="UP001195963">
    <property type="component" value="Unassembled WGS sequence"/>
</dbReference>
<dbReference type="InterPro" id="IPR003709">
    <property type="entry name" value="VanY-like_core_dom"/>
</dbReference>
<organism evidence="2 3">
    <name type="scientific">Shewanella nanhaiensis</name>
    <dbReference type="NCBI Taxonomy" id="2864872"/>
    <lineage>
        <taxon>Bacteria</taxon>
        <taxon>Pseudomonadati</taxon>
        <taxon>Pseudomonadota</taxon>
        <taxon>Gammaproteobacteria</taxon>
        <taxon>Alteromonadales</taxon>
        <taxon>Shewanellaceae</taxon>
        <taxon>Shewanella</taxon>
    </lineage>
</organism>
<dbReference type="RefSeq" id="WP_220110245.1">
    <property type="nucleotide sequence ID" value="NZ_JAHZST010000009.1"/>
</dbReference>
<dbReference type="Gene3D" id="3.30.1380.10">
    <property type="match status" value="1"/>
</dbReference>
<dbReference type="CDD" id="cd14847">
    <property type="entry name" value="DD-carboxypeptidase_like"/>
    <property type="match status" value="1"/>
</dbReference>
<dbReference type="InterPro" id="IPR009045">
    <property type="entry name" value="Zn_M74/Hedgehog-like"/>
</dbReference>